<dbReference type="Gramene" id="evm.model.01.1739">
    <property type="protein sequence ID" value="cds.evm.model.01.1739"/>
    <property type="gene ID" value="evm.TU.01.1739"/>
</dbReference>
<accession>A0A803NIB4</accession>
<reference evidence="1" key="1">
    <citation type="submission" date="2018-11" db="EMBL/GenBank/DDBJ databases">
        <authorList>
            <person name="Grassa J C."/>
        </authorList>
    </citation>
    <scope>NUCLEOTIDE SEQUENCE [LARGE SCALE GENOMIC DNA]</scope>
</reference>
<dbReference type="EMBL" id="UZAU01000046">
    <property type="status" value="NOT_ANNOTATED_CDS"/>
    <property type="molecule type" value="Genomic_DNA"/>
</dbReference>
<dbReference type="Gene3D" id="1.10.510.10">
    <property type="entry name" value="Transferase(Phosphotransferase) domain 1"/>
    <property type="match status" value="1"/>
</dbReference>
<proteinExistence type="predicted"/>
<reference evidence="1" key="2">
    <citation type="submission" date="2021-03" db="UniProtKB">
        <authorList>
            <consortium name="EnsemblPlants"/>
        </authorList>
    </citation>
    <scope>IDENTIFICATION</scope>
</reference>
<dbReference type="EnsemblPlants" id="evm.model.01.1739">
    <property type="protein sequence ID" value="cds.evm.model.01.1739"/>
    <property type="gene ID" value="evm.TU.01.1739"/>
</dbReference>
<dbReference type="SUPFAM" id="SSF56112">
    <property type="entry name" value="Protein kinase-like (PK-like)"/>
    <property type="match status" value="1"/>
</dbReference>
<evidence type="ECO:0000313" key="2">
    <source>
        <dbReference type="Proteomes" id="UP000596661"/>
    </source>
</evidence>
<dbReference type="InterPro" id="IPR011009">
    <property type="entry name" value="Kinase-like_dom_sf"/>
</dbReference>
<protein>
    <submittedName>
        <fullName evidence="1">Uncharacterized protein</fullName>
    </submittedName>
</protein>
<evidence type="ECO:0000313" key="1">
    <source>
        <dbReference type="EnsemblPlants" id="cds.evm.model.01.1739"/>
    </source>
</evidence>
<organism evidence="1 2">
    <name type="scientific">Cannabis sativa</name>
    <name type="common">Hemp</name>
    <name type="synonym">Marijuana</name>
    <dbReference type="NCBI Taxonomy" id="3483"/>
    <lineage>
        <taxon>Eukaryota</taxon>
        <taxon>Viridiplantae</taxon>
        <taxon>Streptophyta</taxon>
        <taxon>Embryophyta</taxon>
        <taxon>Tracheophyta</taxon>
        <taxon>Spermatophyta</taxon>
        <taxon>Magnoliopsida</taxon>
        <taxon>eudicotyledons</taxon>
        <taxon>Gunneridae</taxon>
        <taxon>Pentapetalae</taxon>
        <taxon>rosids</taxon>
        <taxon>fabids</taxon>
        <taxon>Rosales</taxon>
        <taxon>Cannabaceae</taxon>
        <taxon>Cannabis</taxon>
    </lineage>
</organism>
<dbReference type="AlphaFoldDB" id="A0A803NIB4"/>
<sequence>MFFTSDEYHDSDVPALLMNWHEYPHSLTKAVPNLDNRGLDLLWQMLQYEPSKRISAKKAMDHPYFDGLDKICDRINCPLRDRTSLPSKFLLIHSIDNPLKITKRVFILTNNKENVIPLLTELEFGTINFIPQQRTAIMKSLSHFGFTRTLPSRAL</sequence>
<keyword evidence="2" id="KW-1185">Reference proteome</keyword>
<name>A0A803NIB4_CANSA</name>
<dbReference type="Proteomes" id="UP000596661">
    <property type="component" value="Chromosome 1"/>
</dbReference>